<dbReference type="EMBL" id="CP039347">
    <property type="protein sequence ID" value="QCD87628.1"/>
    <property type="molecule type" value="Genomic_DNA"/>
</dbReference>
<proteinExistence type="predicted"/>
<dbReference type="AlphaFoldDB" id="A0A4D6LGJ1"/>
<organism evidence="1 2">
    <name type="scientific">Vigna unguiculata</name>
    <name type="common">Cowpea</name>
    <dbReference type="NCBI Taxonomy" id="3917"/>
    <lineage>
        <taxon>Eukaryota</taxon>
        <taxon>Viridiplantae</taxon>
        <taxon>Streptophyta</taxon>
        <taxon>Embryophyta</taxon>
        <taxon>Tracheophyta</taxon>
        <taxon>Spermatophyta</taxon>
        <taxon>Magnoliopsida</taxon>
        <taxon>eudicotyledons</taxon>
        <taxon>Gunneridae</taxon>
        <taxon>Pentapetalae</taxon>
        <taxon>rosids</taxon>
        <taxon>fabids</taxon>
        <taxon>Fabales</taxon>
        <taxon>Fabaceae</taxon>
        <taxon>Papilionoideae</taxon>
        <taxon>50 kb inversion clade</taxon>
        <taxon>NPAAA clade</taxon>
        <taxon>indigoferoid/millettioid clade</taxon>
        <taxon>Phaseoleae</taxon>
        <taxon>Vigna</taxon>
    </lineage>
</organism>
<keyword evidence="2" id="KW-1185">Reference proteome</keyword>
<sequence length="126" mass="14532">MAPRYSLLYFLQNAKRRTRGINHSGKLPWGSISHHFNHRRGELYNSDQPLCIVVIHPVMSLEKDDIDCKKCLSYNQVKKVVTGDCGTRGDNMEIGPRWYMRVRAVDNVSNGNVTNGYNMEFARNEE</sequence>
<accession>A0A4D6LGJ1</accession>
<protein>
    <submittedName>
        <fullName evidence="1">Uncharacterized protein</fullName>
    </submittedName>
</protein>
<dbReference type="Proteomes" id="UP000501690">
    <property type="component" value="Linkage Group LG3"/>
</dbReference>
<gene>
    <name evidence="1" type="ORF">DEO72_LG3g2166</name>
</gene>
<evidence type="ECO:0000313" key="2">
    <source>
        <dbReference type="Proteomes" id="UP000501690"/>
    </source>
</evidence>
<reference evidence="1 2" key="1">
    <citation type="submission" date="2019-04" db="EMBL/GenBank/DDBJ databases">
        <title>An improved genome assembly and genetic linkage map for asparagus bean, Vigna unguiculata ssp. sesquipedialis.</title>
        <authorList>
            <person name="Xia Q."/>
            <person name="Zhang R."/>
            <person name="Dong Y."/>
        </authorList>
    </citation>
    <scope>NUCLEOTIDE SEQUENCE [LARGE SCALE GENOMIC DNA]</scope>
    <source>
        <tissue evidence="1">Leaf</tissue>
    </source>
</reference>
<name>A0A4D6LGJ1_VIGUN</name>
<evidence type="ECO:0000313" key="1">
    <source>
        <dbReference type="EMBL" id="QCD87628.1"/>
    </source>
</evidence>